<dbReference type="PANTHER" id="PTHR11066:SF34">
    <property type="entry name" value="ACYL-COENZYME A THIOESTERASE 8"/>
    <property type="match status" value="1"/>
</dbReference>
<dbReference type="InterPro" id="IPR049449">
    <property type="entry name" value="TesB_ACOT8-like_N"/>
</dbReference>
<comment type="similarity">
    <text evidence="1">Belongs to the C/M/P thioester hydrolase family.</text>
</comment>
<evidence type="ECO:0000259" key="10">
    <source>
        <dbReference type="Pfam" id="PF02551"/>
    </source>
</evidence>
<dbReference type="InterPro" id="IPR025652">
    <property type="entry name" value="TesB_C"/>
</dbReference>
<dbReference type="GO" id="GO:0009062">
    <property type="term" value="P:fatty acid catabolic process"/>
    <property type="evidence" value="ECO:0007669"/>
    <property type="project" value="TreeGrafter"/>
</dbReference>
<dbReference type="GO" id="GO:0006637">
    <property type="term" value="P:acyl-CoA metabolic process"/>
    <property type="evidence" value="ECO:0007669"/>
    <property type="project" value="InterPro"/>
</dbReference>
<dbReference type="CDD" id="cd03445">
    <property type="entry name" value="Thioesterase_II_repeat2"/>
    <property type="match status" value="1"/>
</dbReference>
<dbReference type="PANTHER" id="PTHR11066">
    <property type="entry name" value="ACYL-COA THIOESTERASE"/>
    <property type="match status" value="1"/>
</dbReference>
<feature type="region of interest" description="Disordered" evidence="9">
    <location>
        <begin position="124"/>
        <end position="143"/>
    </location>
</feature>
<dbReference type="InterPro" id="IPR042171">
    <property type="entry name" value="Acyl-CoA_hotdog"/>
</dbReference>
<dbReference type="Gene3D" id="2.40.160.210">
    <property type="entry name" value="Acyl-CoA thioesterase, double hotdog domain"/>
    <property type="match status" value="1"/>
</dbReference>
<keyword evidence="4" id="KW-0443">Lipid metabolism</keyword>
<dbReference type="AlphaFoldDB" id="A0A1I3BZA9"/>
<dbReference type="CDD" id="cd03444">
    <property type="entry name" value="Thioesterase_II_repeat1"/>
    <property type="match status" value="1"/>
</dbReference>
<dbReference type="Proteomes" id="UP000199377">
    <property type="component" value="Unassembled WGS sequence"/>
</dbReference>
<feature type="compositionally biased region" description="Basic and acidic residues" evidence="9">
    <location>
        <begin position="124"/>
        <end position="133"/>
    </location>
</feature>
<evidence type="ECO:0000259" key="11">
    <source>
        <dbReference type="Pfam" id="PF13622"/>
    </source>
</evidence>
<dbReference type="FunFam" id="2.40.160.210:FF:000001">
    <property type="entry name" value="Acyl-CoA thioesterase II"/>
    <property type="match status" value="1"/>
</dbReference>
<evidence type="ECO:0000313" key="13">
    <source>
        <dbReference type="Proteomes" id="UP000199377"/>
    </source>
</evidence>
<evidence type="ECO:0000256" key="2">
    <source>
        <dbReference type="ARBA" id="ARBA00011881"/>
    </source>
</evidence>
<organism evidence="12 13">
    <name type="scientific">Albimonas pacifica</name>
    <dbReference type="NCBI Taxonomy" id="1114924"/>
    <lineage>
        <taxon>Bacteria</taxon>
        <taxon>Pseudomonadati</taxon>
        <taxon>Pseudomonadota</taxon>
        <taxon>Alphaproteobacteria</taxon>
        <taxon>Rhodobacterales</taxon>
        <taxon>Paracoccaceae</taxon>
        <taxon>Albimonas</taxon>
    </lineage>
</organism>
<feature type="domain" description="Acyl-CoA thioesterase-like N-terminal HotDog" evidence="11">
    <location>
        <begin position="45"/>
        <end position="120"/>
    </location>
</feature>
<keyword evidence="3" id="KW-0378">Hydrolase</keyword>
<name>A0A1I3BZA9_9RHOB</name>
<dbReference type="InterPro" id="IPR029069">
    <property type="entry name" value="HotDog_dom_sf"/>
</dbReference>
<evidence type="ECO:0000256" key="1">
    <source>
        <dbReference type="ARBA" id="ARBA00006538"/>
    </source>
</evidence>
<comment type="subunit">
    <text evidence="2">Homotetramer.</text>
</comment>
<dbReference type="Pfam" id="PF02551">
    <property type="entry name" value="Acyl_CoA_thio"/>
    <property type="match status" value="1"/>
</dbReference>
<feature type="domain" description="Acyl-CoA thioesterase 2 C-terminal" evidence="10">
    <location>
        <begin position="184"/>
        <end position="293"/>
    </location>
</feature>
<evidence type="ECO:0000256" key="3">
    <source>
        <dbReference type="ARBA" id="ARBA00022801"/>
    </source>
</evidence>
<reference evidence="12 13" key="1">
    <citation type="submission" date="2016-10" db="EMBL/GenBank/DDBJ databases">
        <authorList>
            <person name="de Groot N.N."/>
        </authorList>
    </citation>
    <scope>NUCLEOTIDE SEQUENCE [LARGE SCALE GENOMIC DNA]</scope>
    <source>
        <strain evidence="12 13">CGMCC 1.11030</strain>
    </source>
</reference>
<protein>
    <recommendedName>
        <fullName evidence="7">Acyl-CoA thioesterase 2</fullName>
        <ecNumber evidence="5">3.1.2.20</ecNumber>
    </recommendedName>
    <alternativeName>
        <fullName evidence="8">Thioesterase II</fullName>
    </alternativeName>
</protein>
<dbReference type="STRING" id="1114924.SAMN05216258_101459"/>
<evidence type="ECO:0000256" key="9">
    <source>
        <dbReference type="SAM" id="MobiDB-lite"/>
    </source>
</evidence>
<accession>A0A1I3BZA9</accession>
<dbReference type="Pfam" id="PF13622">
    <property type="entry name" value="4HBT_3"/>
    <property type="match status" value="1"/>
</dbReference>
<dbReference type="InterPro" id="IPR003703">
    <property type="entry name" value="Acyl_CoA_thio"/>
</dbReference>
<comment type="catalytic activity">
    <reaction evidence="6">
        <text>a fatty acyl-CoA + H2O = a fatty acid + CoA + H(+)</text>
        <dbReference type="Rhea" id="RHEA:16781"/>
        <dbReference type="ChEBI" id="CHEBI:15377"/>
        <dbReference type="ChEBI" id="CHEBI:15378"/>
        <dbReference type="ChEBI" id="CHEBI:28868"/>
        <dbReference type="ChEBI" id="CHEBI:57287"/>
        <dbReference type="ChEBI" id="CHEBI:77636"/>
        <dbReference type="EC" id="3.1.2.20"/>
    </reaction>
    <physiologicalReaction direction="left-to-right" evidence="6">
        <dbReference type="Rhea" id="RHEA:16782"/>
    </physiologicalReaction>
</comment>
<dbReference type="SUPFAM" id="SSF54637">
    <property type="entry name" value="Thioesterase/thiol ester dehydrase-isomerase"/>
    <property type="match status" value="2"/>
</dbReference>
<sequence length="301" mass="34146">MSDPIPHPVPGPQLVAELIDLLDVERLEMNLFRGRVAEADEDHVRIYGGHVIAQALRAAYKTVEGMACHSLHAYFIHPGDPAIPVIYEVDRARDGRSFATRRVIAIQHGRQIFNLAASFQRPEESWAHQHDMPDTPGPDSGLRSRHEIREEIRRKTGKFDPLGPTHIYAIEMREVEPQDLLEPRKLSDFNRLWMKLQAPAEQPPEVHQCLLAYASDMNLLSSGTRRHGISWRRGDAMQASLDHAMWFHKPVSFDDWLLYSMDSPFSGGARSFNRGQVFTQAGELVCSVAQEGLMRPMKKKG</sequence>
<evidence type="ECO:0000256" key="4">
    <source>
        <dbReference type="ARBA" id="ARBA00023098"/>
    </source>
</evidence>
<evidence type="ECO:0000256" key="8">
    <source>
        <dbReference type="ARBA" id="ARBA00079653"/>
    </source>
</evidence>
<proteinExistence type="inferred from homology"/>
<gene>
    <name evidence="12" type="ORF">SAMN05216258_101459</name>
</gene>
<evidence type="ECO:0000256" key="7">
    <source>
        <dbReference type="ARBA" id="ARBA00071120"/>
    </source>
</evidence>
<dbReference type="GO" id="GO:0047617">
    <property type="term" value="F:fatty acyl-CoA hydrolase activity"/>
    <property type="evidence" value="ECO:0007669"/>
    <property type="project" value="UniProtKB-EC"/>
</dbReference>
<evidence type="ECO:0000256" key="5">
    <source>
        <dbReference type="ARBA" id="ARBA00038894"/>
    </source>
</evidence>
<evidence type="ECO:0000313" key="12">
    <source>
        <dbReference type="EMBL" id="SFH67624.1"/>
    </source>
</evidence>
<keyword evidence="13" id="KW-1185">Reference proteome</keyword>
<dbReference type="EMBL" id="FOQH01000001">
    <property type="protein sequence ID" value="SFH67624.1"/>
    <property type="molecule type" value="Genomic_DNA"/>
</dbReference>
<evidence type="ECO:0000256" key="6">
    <source>
        <dbReference type="ARBA" id="ARBA00050943"/>
    </source>
</evidence>
<dbReference type="EC" id="3.1.2.20" evidence="5"/>